<sequence>MTAYELLTKNLEDIHVMLKDHGCLLNCLKEGGDTPVLRQCVSVCPHKQKLKETLLEAIQVLEESRKAFRSKQLEALRKKLIEVLAEIA</sequence>
<dbReference type="AlphaFoldDB" id="A0A445MYA8"/>
<reference evidence="1" key="1">
    <citation type="submission" date="2018-01" db="EMBL/GenBank/DDBJ databases">
        <authorList>
            <person name="Regsiter A."/>
            <person name="William W."/>
        </authorList>
    </citation>
    <scope>NUCLEOTIDE SEQUENCE</scope>
    <source>
        <strain evidence="1">TRIP AH-1</strain>
    </source>
</reference>
<dbReference type="EMBL" id="OJIN01000146">
    <property type="protein sequence ID" value="SPD74362.1"/>
    <property type="molecule type" value="Genomic_DNA"/>
</dbReference>
<protein>
    <submittedName>
        <fullName evidence="1">Uncharacterized protein</fullName>
    </submittedName>
</protein>
<evidence type="ECO:0000313" key="1">
    <source>
        <dbReference type="EMBL" id="SPD74362.1"/>
    </source>
</evidence>
<name>A0A445MYA8_9BACT</name>
<accession>A0A445MYA8</accession>
<gene>
    <name evidence="1" type="ORF">PITCH_A230048</name>
</gene>
<proteinExistence type="predicted"/>
<organism evidence="1">
    <name type="scientific">uncultured Desulfobacterium sp</name>
    <dbReference type="NCBI Taxonomy" id="201089"/>
    <lineage>
        <taxon>Bacteria</taxon>
        <taxon>Pseudomonadati</taxon>
        <taxon>Thermodesulfobacteriota</taxon>
        <taxon>Desulfobacteria</taxon>
        <taxon>Desulfobacterales</taxon>
        <taxon>Desulfobacteriaceae</taxon>
        <taxon>Desulfobacterium</taxon>
        <taxon>environmental samples</taxon>
    </lineage>
</organism>